<comment type="subcellular location">
    <subcellularLocation>
        <location evidence="1">Mitochondrion inner membrane</location>
        <topology evidence="1">Peripheral membrane protein</topology>
        <orientation evidence="1">Matrix side</orientation>
    </subcellularLocation>
</comment>
<feature type="non-terminal residue" evidence="8">
    <location>
        <position position="1"/>
    </location>
</feature>
<gene>
    <name evidence="8" type="ORF">MELLADRAFT_31936</name>
</gene>
<proteinExistence type="predicted"/>
<dbReference type="RefSeq" id="XP_007408742.1">
    <property type="nucleotide sequence ID" value="XM_007408680.1"/>
</dbReference>
<evidence type="ECO:0000256" key="5">
    <source>
        <dbReference type="ARBA" id="ARBA00022982"/>
    </source>
</evidence>
<keyword evidence="2" id="KW-0813">Transport</keyword>
<feature type="non-terminal residue" evidence="8">
    <location>
        <position position="60"/>
    </location>
</feature>
<evidence type="ECO:0000313" key="9">
    <source>
        <dbReference type="Proteomes" id="UP000001072"/>
    </source>
</evidence>
<keyword evidence="9" id="KW-1185">Reference proteome</keyword>
<keyword evidence="7" id="KW-0472">Membrane</keyword>
<evidence type="ECO:0000256" key="3">
    <source>
        <dbReference type="ARBA" id="ARBA00022660"/>
    </source>
</evidence>
<dbReference type="OrthoDB" id="10252718at2759"/>
<sequence>FTELQEAREAKIREDWIRVMEMRINREKLSECYRTEGVNSYEQCAHLAQKVLDQIPDGRV</sequence>
<evidence type="ECO:0000256" key="7">
    <source>
        <dbReference type="ARBA" id="ARBA00023136"/>
    </source>
</evidence>
<dbReference type="GeneID" id="18927165"/>
<dbReference type="InParanoid" id="F4RIB6"/>
<keyword evidence="6" id="KW-0496">Mitochondrion</keyword>
<dbReference type="EMBL" id="GL883102">
    <property type="protein sequence ID" value="EGG07977.1"/>
    <property type="molecule type" value="Genomic_DNA"/>
</dbReference>
<protein>
    <recommendedName>
        <fullName evidence="10">NADH-ubiquinone oxidoreductase 12 kDa subunit</fullName>
    </recommendedName>
</protein>
<dbReference type="STRING" id="747676.F4RIB6"/>
<accession>F4RIB6</accession>
<reference evidence="9" key="1">
    <citation type="journal article" date="2011" name="Proc. Natl. Acad. Sci. U.S.A.">
        <title>Obligate biotrophy features unraveled by the genomic analysis of rust fungi.</title>
        <authorList>
            <person name="Duplessis S."/>
            <person name="Cuomo C.A."/>
            <person name="Lin Y.-C."/>
            <person name="Aerts A."/>
            <person name="Tisserant E."/>
            <person name="Veneault-Fourrey C."/>
            <person name="Joly D.L."/>
            <person name="Hacquard S."/>
            <person name="Amselem J."/>
            <person name="Cantarel B.L."/>
            <person name="Chiu R."/>
            <person name="Coutinho P.M."/>
            <person name="Feau N."/>
            <person name="Field M."/>
            <person name="Frey P."/>
            <person name="Gelhaye E."/>
            <person name="Goldberg J."/>
            <person name="Grabherr M.G."/>
            <person name="Kodira C.D."/>
            <person name="Kohler A."/>
            <person name="Kuees U."/>
            <person name="Lindquist E.A."/>
            <person name="Lucas S.M."/>
            <person name="Mago R."/>
            <person name="Mauceli E."/>
            <person name="Morin E."/>
            <person name="Murat C."/>
            <person name="Pangilinan J.L."/>
            <person name="Park R."/>
            <person name="Pearson M."/>
            <person name="Quesneville H."/>
            <person name="Rouhier N."/>
            <person name="Sakthikumar S."/>
            <person name="Salamov A.A."/>
            <person name="Schmutz J."/>
            <person name="Selles B."/>
            <person name="Shapiro H."/>
            <person name="Tanguay P."/>
            <person name="Tuskan G.A."/>
            <person name="Henrissat B."/>
            <person name="Van de Peer Y."/>
            <person name="Rouze P."/>
            <person name="Ellis J.G."/>
            <person name="Dodds P.N."/>
            <person name="Schein J.E."/>
            <person name="Zhong S."/>
            <person name="Hamelin R.C."/>
            <person name="Grigoriev I.V."/>
            <person name="Szabo L.J."/>
            <person name="Martin F."/>
        </authorList>
    </citation>
    <scope>NUCLEOTIDE SEQUENCE [LARGE SCALE GENOMIC DNA]</scope>
    <source>
        <strain evidence="9">98AG31 / pathotype 3-4-7</strain>
    </source>
</reference>
<dbReference type="VEuPathDB" id="FungiDB:MELLADRAFT_31936"/>
<dbReference type="HOGENOM" id="CLU_196217_0_0_1"/>
<dbReference type="eggNOG" id="ENOG502SBS6">
    <property type="taxonomic scope" value="Eukaryota"/>
</dbReference>
<dbReference type="Proteomes" id="UP000001072">
    <property type="component" value="Unassembled WGS sequence"/>
</dbReference>
<keyword evidence="4" id="KW-0999">Mitochondrion inner membrane</keyword>
<dbReference type="PANTHER" id="PTHR13094:SF1">
    <property type="entry name" value="NADH DEHYDROGENASE [UBIQUINONE] 1 BETA SUBCOMPLEX SUBUNIT 10"/>
    <property type="match status" value="1"/>
</dbReference>
<evidence type="ECO:0000256" key="4">
    <source>
        <dbReference type="ARBA" id="ARBA00022792"/>
    </source>
</evidence>
<keyword evidence="5" id="KW-0249">Electron transport</keyword>
<dbReference type="AlphaFoldDB" id="F4RIB6"/>
<dbReference type="PANTHER" id="PTHR13094">
    <property type="entry name" value="NADH-UBIQUINONE OXIDOREDUCTASE PDSW SUBUNIT"/>
    <property type="match status" value="1"/>
</dbReference>
<dbReference type="InterPro" id="IPR039993">
    <property type="entry name" value="NDUFB10"/>
</dbReference>
<keyword evidence="3" id="KW-0679">Respiratory chain</keyword>
<organism evidence="9">
    <name type="scientific">Melampsora larici-populina (strain 98AG31 / pathotype 3-4-7)</name>
    <name type="common">Poplar leaf rust fungus</name>
    <dbReference type="NCBI Taxonomy" id="747676"/>
    <lineage>
        <taxon>Eukaryota</taxon>
        <taxon>Fungi</taxon>
        <taxon>Dikarya</taxon>
        <taxon>Basidiomycota</taxon>
        <taxon>Pucciniomycotina</taxon>
        <taxon>Pucciniomycetes</taxon>
        <taxon>Pucciniales</taxon>
        <taxon>Melampsoraceae</taxon>
        <taxon>Melampsora</taxon>
    </lineage>
</organism>
<name>F4RIB6_MELLP</name>
<evidence type="ECO:0008006" key="10">
    <source>
        <dbReference type="Google" id="ProtNLM"/>
    </source>
</evidence>
<evidence type="ECO:0000256" key="2">
    <source>
        <dbReference type="ARBA" id="ARBA00022448"/>
    </source>
</evidence>
<dbReference type="KEGG" id="mlr:MELLADRAFT_31936"/>
<evidence type="ECO:0000313" key="8">
    <source>
        <dbReference type="EMBL" id="EGG07977.1"/>
    </source>
</evidence>
<dbReference type="GO" id="GO:0005743">
    <property type="term" value="C:mitochondrial inner membrane"/>
    <property type="evidence" value="ECO:0007669"/>
    <property type="project" value="UniProtKB-SubCell"/>
</dbReference>
<evidence type="ECO:0000256" key="1">
    <source>
        <dbReference type="ARBA" id="ARBA00004443"/>
    </source>
</evidence>
<evidence type="ECO:0000256" key="6">
    <source>
        <dbReference type="ARBA" id="ARBA00023128"/>
    </source>
</evidence>